<protein>
    <recommendedName>
        <fullName evidence="3">Small lipoprotein</fullName>
    </recommendedName>
</protein>
<evidence type="ECO:0008006" key="3">
    <source>
        <dbReference type="Google" id="ProtNLM"/>
    </source>
</evidence>
<evidence type="ECO:0000313" key="2">
    <source>
        <dbReference type="Proteomes" id="UP000033961"/>
    </source>
</evidence>
<dbReference type="EMBL" id="CP027843">
    <property type="protein sequence ID" value="AVQ12556.1"/>
    <property type="molecule type" value="Genomic_DNA"/>
</dbReference>
<name>A0A2P1QUI0_9LEPT</name>
<evidence type="ECO:0000313" key="1">
    <source>
        <dbReference type="EMBL" id="AVQ12556.1"/>
    </source>
</evidence>
<dbReference type="InterPro" id="IPR031030">
    <property type="entry name" value="Lepto_Lipo_YY_C"/>
</dbReference>
<gene>
    <name evidence="1" type="ORF">XB16_2230</name>
</gene>
<sequence>MMIYIFKKALFIFQILLIVYFLNCNLMNESGLLNDRIKGSEVKQKIDDASQTLIIVLASYDKSILTASNFLLNMSASKVAGIDSKAYYDKKSVDNCLEAIQTWGYLIRSPGFMALIECRLKPENPLY</sequence>
<accession>A0A2P1QUI0</accession>
<organism evidence="1 2">
    <name type="scientific">Leptospira santarosai</name>
    <dbReference type="NCBI Taxonomy" id="28183"/>
    <lineage>
        <taxon>Bacteria</taxon>
        <taxon>Pseudomonadati</taxon>
        <taxon>Spirochaetota</taxon>
        <taxon>Spirochaetia</taxon>
        <taxon>Leptospirales</taxon>
        <taxon>Leptospiraceae</taxon>
        <taxon>Leptospira</taxon>
    </lineage>
</organism>
<dbReference type="AlphaFoldDB" id="A0A2P1QUI0"/>
<reference evidence="1 2" key="1">
    <citation type="journal article" date="2015" name="Genome Announc.">
        <title>Draft Genome Sequences of Leptospira santarosai Strains U160, U164, and U233, Isolated from Asymptomatic Cattle.</title>
        <authorList>
            <person name="Kremer F.S."/>
            <person name="Eslabao M.R."/>
            <person name="Provisor M."/>
            <person name="Woloski R.D."/>
            <person name="Ramires O.V."/>
            <person name="Moreno L.Z."/>
            <person name="Moreno A.M."/>
            <person name="Hamond C."/>
            <person name="Lilenbaum W."/>
            <person name="Dellagostin O.A."/>
        </authorList>
    </citation>
    <scope>NUCLEOTIDE SEQUENCE [LARGE SCALE GENOMIC DNA]</scope>
    <source>
        <strain evidence="1 2">U160</strain>
    </source>
</reference>
<dbReference type="Proteomes" id="UP000033961">
    <property type="component" value="Chromosome I"/>
</dbReference>
<proteinExistence type="predicted"/>
<dbReference type="NCBIfam" id="TIGR04452">
    <property type="entry name" value="Lepto_Lipo_YY_C"/>
    <property type="match status" value="1"/>
</dbReference>